<feature type="domain" description="Histidine kinase" evidence="7">
    <location>
        <begin position="389"/>
        <end position="606"/>
    </location>
</feature>
<dbReference type="SUPFAM" id="SSF55874">
    <property type="entry name" value="ATPase domain of HSP90 chaperone/DNA topoisomerase II/histidine kinase"/>
    <property type="match status" value="1"/>
</dbReference>
<dbReference type="PROSITE" id="PS50109">
    <property type="entry name" value="HIS_KIN"/>
    <property type="match status" value="1"/>
</dbReference>
<keyword evidence="3 5" id="KW-0597">Phosphoprotein</keyword>
<dbReference type="InterPro" id="IPR003594">
    <property type="entry name" value="HATPase_dom"/>
</dbReference>
<proteinExistence type="predicted"/>
<dbReference type="CDD" id="cd16922">
    <property type="entry name" value="HATPase_EvgS-ArcB-TorS-like"/>
    <property type="match status" value="1"/>
</dbReference>
<evidence type="ECO:0000256" key="1">
    <source>
        <dbReference type="ARBA" id="ARBA00000085"/>
    </source>
</evidence>
<dbReference type="InterPro" id="IPR036097">
    <property type="entry name" value="HisK_dim/P_sf"/>
</dbReference>
<dbReference type="Pfam" id="PF02518">
    <property type="entry name" value="HATPase_c"/>
    <property type="match status" value="1"/>
</dbReference>
<dbReference type="InterPro" id="IPR001789">
    <property type="entry name" value="Sig_transdc_resp-reg_receiver"/>
</dbReference>
<evidence type="ECO:0000256" key="3">
    <source>
        <dbReference type="ARBA" id="ARBA00022553"/>
    </source>
</evidence>
<dbReference type="EMBL" id="JAESND010000007">
    <property type="protein sequence ID" value="MBM3116877.1"/>
    <property type="molecule type" value="Genomic_DNA"/>
</dbReference>
<feature type="modified residue" description="4-aspartylphosphate" evidence="5">
    <location>
        <position position="787"/>
    </location>
</feature>
<dbReference type="PRINTS" id="PR00344">
    <property type="entry name" value="BCTRLSENSOR"/>
</dbReference>
<dbReference type="CDD" id="cd17546">
    <property type="entry name" value="REC_hyHK_CKI1_RcsC-like"/>
    <property type="match status" value="1"/>
</dbReference>
<feature type="coiled-coil region" evidence="6">
    <location>
        <begin position="348"/>
        <end position="382"/>
    </location>
</feature>
<organism evidence="9 10">
    <name type="scientific">Jeongeupia naejangsanensis</name>
    <dbReference type="NCBI Taxonomy" id="613195"/>
    <lineage>
        <taxon>Bacteria</taxon>
        <taxon>Pseudomonadati</taxon>
        <taxon>Pseudomonadota</taxon>
        <taxon>Betaproteobacteria</taxon>
        <taxon>Neisseriales</taxon>
        <taxon>Chitinibacteraceae</taxon>
        <taxon>Jeongeupia</taxon>
    </lineage>
</organism>
<evidence type="ECO:0000256" key="5">
    <source>
        <dbReference type="PROSITE-ProRule" id="PRU00169"/>
    </source>
</evidence>
<evidence type="ECO:0000256" key="2">
    <source>
        <dbReference type="ARBA" id="ARBA00012438"/>
    </source>
</evidence>
<evidence type="ECO:0000313" key="10">
    <source>
        <dbReference type="Proteomes" id="UP000809431"/>
    </source>
</evidence>
<dbReference type="Gene3D" id="3.40.50.2300">
    <property type="match status" value="1"/>
</dbReference>
<dbReference type="PANTHER" id="PTHR45339">
    <property type="entry name" value="HYBRID SIGNAL TRANSDUCTION HISTIDINE KINASE J"/>
    <property type="match status" value="1"/>
</dbReference>
<reference evidence="9 10" key="1">
    <citation type="submission" date="2021-01" db="EMBL/GenBank/DDBJ databases">
        <title>Draft Genome Sequence and Polyhydroxyalkanoate Biosynthetic Potential of Jeongeupia naejangsanensis Type Strain DSM 24253.</title>
        <authorList>
            <person name="Turrini P."/>
            <person name="Artuso I."/>
            <person name="Lugli G.A."/>
            <person name="Frangipani E."/>
            <person name="Ventura M."/>
            <person name="Visca P."/>
        </authorList>
    </citation>
    <scope>NUCLEOTIDE SEQUENCE [LARGE SCALE GENOMIC DNA]</scope>
    <source>
        <strain evidence="9 10">DSM 24253</strain>
    </source>
</reference>
<evidence type="ECO:0000256" key="6">
    <source>
        <dbReference type="SAM" id="Coils"/>
    </source>
</evidence>
<dbReference type="SMART" id="SM00388">
    <property type="entry name" value="HisKA"/>
    <property type="match status" value="1"/>
</dbReference>
<name>A0ABS2BMM6_9NEIS</name>
<sequence length="867" mass="96185">MSRKSYLQFDALVQADSWELFSLAVVDATLNAFDASRVFLILPDVGEPRVHAQAVAGQRALSFAEPQLPESFFGLPVDELEWQLNKPEISIRPIDYQAAEIWDDTSCNGQHRYRLLLPLVSQGRLACVLYVEFTSLAPTEGLVGSASFRRECEALAALVAERWTTVLDGQSRSLDEMTGRLQASLARAEDYRGLLQRLHQVTLRLAEAPDLDALYHRAVTLGLAELDIDRMAIFEANDERNEMRGTYGTDNNGEVIDERWFISPLPQHKMLDESRRRPGEVVVNEDAALYYDKIVVGRGWNAMIGLWIDDRMIGWIAADNFLRRRPLQPYQREVLKLFASIVSQFIGNKQVEAEMLALNARLSQQTQELASARDEAEAASHAKSAFLATISHEIRTPLNGMLGFLQLLGDTPLTLDQRDFVETIAQSGDTLMSLINDLLDYSKIESGKFTLESRPFDLRVVTAEVCTMLAARAAEKRLDLLLDVKQVADPGYLGDAVRFKQVLVNLIGNALKFTDRGQVSVQLSTGEEGELRVVVTDTGQGIASDKQSSLFQRFFQAESGSTRRHGGTGLGLAISKLLVELMGGRIGVHTVPGAGSSFWFTLPANVSSHASGWGANWLPAGADTAFLAGRRFAWLGPSTYRRNIEAFLCDCGVEWVDPHSAQLVIADEAYATDIPADKHRLLLCWSAGVVARPGERRLKKPVIGYGVLIRQLYALLVHPLMLEARPLSLQPEPMPLRRILLAEDSPVNQRVIEVFLNRLGHEVAIAANGAEALKLAASQRFDLVLMDWQMPVMDGIEATRRLRADPVSRHWPIIALTANANQDSEQMCRDAGMNAFLPKPVDLGRLQSLLRELLGKTEPVAWHALPS</sequence>
<dbReference type="InterPro" id="IPR029016">
    <property type="entry name" value="GAF-like_dom_sf"/>
</dbReference>
<dbReference type="InterPro" id="IPR003661">
    <property type="entry name" value="HisK_dim/P_dom"/>
</dbReference>
<dbReference type="Gene3D" id="1.10.287.130">
    <property type="match status" value="1"/>
</dbReference>
<accession>A0ABS2BMM6</accession>
<dbReference type="Proteomes" id="UP000809431">
    <property type="component" value="Unassembled WGS sequence"/>
</dbReference>
<gene>
    <name evidence="9" type="ORF">JMJ54_13665</name>
</gene>
<keyword evidence="10" id="KW-1185">Reference proteome</keyword>
<evidence type="ECO:0000256" key="4">
    <source>
        <dbReference type="ARBA" id="ARBA00023012"/>
    </source>
</evidence>
<dbReference type="Pfam" id="PF00512">
    <property type="entry name" value="HisKA"/>
    <property type="match status" value="1"/>
</dbReference>
<feature type="domain" description="Response regulatory" evidence="8">
    <location>
        <begin position="738"/>
        <end position="854"/>
    </location>
</feature>
<dbReference type="SUPFAM" id="SSF47384">
    <property type="entry name" value="Homodimeric domain of signal transducing histidine kinase"/>
    <property type="match status" value="1"/>
</dbReference>
<dbReference type="InterPro" id="IPR011006">
    <property type="entry name" value="CheY-like_superfamily"/>
</dbReference>
<dbReference type="InterPro" id="IPR036890">
    <property type="entry name" value="HATPase_C_sf"/>
</dbReference>
<dbReference type="Pfam" id="PF00072">
    <property type="entry name" value="Response_reg"/>
    <property type="match status" value="1"/>
</dbReference>
<keyword evidence="4" id="KW-0902">Two-component regulatory system</keyword>
<dbReference type="SMART" id="SM00387">
    <property type="entry name" value="HATPase_c"/>
    <property type="match status" value="1"/>
</dbReference>
<dbReference type="SUPFAM" id="SSF52172">
    <property type="entry name" value="CheY-like"/>
    <property type="match status" value="1"/>
</dbReference>
<dbReference type="SMART" id="SM00448">
    <property type="entry name" value="REC"/>
    <property type="match status" value="1"/>
</dbReference>
<dbReference type="SUPFAM" id="SSF55781">
    <property type="entry name" value="GAF domain-like"/>
    <property type="match status" value="1"/>
</dbReference>
<evidence type="ECO:0000259" key="8">
    <source>
        <dbReference type="PROSITE" id="PS50110"/>
    </source>
</evidence>
<dbReference type="InterPro" id="IPR005467">
    <property type="entry name" value="His_kinase_dom"/>
</dbReference>
<dbReference type="Gene3D" id="3.30.565.10">
    <property type="entry name" value="Histidine kinase-like ATPase, C-terminal domain"/>
    <property type="match status" value="1"/>
</dbReference>
<evidence type="ECO:0000313" key="9">
    <source>
        <dbReference type="EMBL" id="MBM3116877.1"/>
    </source>
</evidence>
<comment type="catalytic activity">
    <reaction evidence="1">
        <text>ATP + protein L-histidine = ADP + protein N-phospho-L-histidine.</text>
        <dbReference type="EC" id="2.7.13.3"/>
    </reaction>
</comment>
<dbReference type="CDD" id="cd00082">
    <property type="entry name" value="HisKA"/>
    <property type="match status" value="1"/>
</dbReference>
<keyword evidence="6" id="KW-0175">Coiled coil</keyword>
<dbReference type="Gene3D" id="3.30.450.40">
    <property type="match status" value="1"/>
</dbReference>
<evidence type="ECO:0000259" key="7">
    <source>
        <dbReference type="PROSITE" id="PS50109"/>
    </source>
</evidence>
<dbReference type="PANTHER" id="PTHR45339:SF1">
    <property type="entry name" value="HYBRID SIGNAL TRANSDUCTION HISTIDINE KINASE J"/>
    <property type="match status" value="1"/>
</dbReference>
<comment type="caution">
    <text evidence="9">The sequence shown here is derived from an EMBL/GenBank/DDBJ whole genome shotgun (WGS) entry which is preliminary data.</text>
</comment>
<dbReference type="PROSITE" id="PS50110">
    <property type="entry name" value="RESPONSE_REGULATORY"/>
    <property type="match status" value="1"/>
</dbReference>
<dbReference type="InterPro" id="IPR004358">
    <property type="entry name" value="Sig_transdc_His_kin-like_C"/>
</dbReference>
<dbReference type="EC" id="2.7.13.3" evidence="2"/>
<dbReference type="RefSeq" id="WP_203539115.1">
    <property type="nucleotide sequence ID" value="NZ_JAESND010000007.1"/>
</dbReference>
<protein>
    <recommendedName>
        <fullName evidence="2">histidine kinase</fullName>
        <ecNumber evidence="2">2.7.13.3</ecNumber>
    </recommendedName>
</protein>